<dbReference type="PATRIC" id="fig|452.5.peg.1724"/>
<dbReference type="Proteomes" id="UP000054877">
    <property type="component" value="Unassembled WGS sequence"/>
</dbReference>
<dbReference type="EMBL" id="LNYX01000014">
    <property type="protein sequence ID" value="KTD64047.1"/>
    <property type="molecule type" value="Genomic_DNA"/>
</dbReference>
<evidence type="ECO:0000313" key="3">
    <source>
        <dbReference type="Proteomes" id="UP000054877"/>
    </source>
</evidence>
<evidence type="ECO:0000256" key="1">
    <source>
        <dbReference type="SAM" id="MobiDB-lite"/>
    </source>
</evidence>
<accession>A0A0W0Z5C9</accession>
<gene>
    <name evidence="2" type="ORF">Lspi_1566</name>
</gene>
<name>A0A0W0Z5C9_LEGSP</name>
<reference evidence="2 3" key="1">
    <citation type="submission" date="2015-11" db="EMBL/GenBank/DDBJ databases">
        <title>Genomic analysis of 38 Legionella species identifies large and diverse effector repertoires.</title>
        <authorList>
            <person name="Burstein D."/>
            <person name="Amaro F."/>
            <person name="Zusman T."/>
            <person name="Lifshitz Z."/>
            <person name="Cohen O."/>
            <person name="Gilbert J.A."/>
            <person name="Pupko T."/>
            <person name="Shuman H.A."/>
            <person name="Segal G."/>
        </authorList>
    </citation>
    <scope>NUCLEOTIDE SEQUENCE [LARGE SCALE GENOMIC DNA]</scope>
    <source>
        <strain evidence="2 3">Mt.St.Helens-9</strain>
    </source>
</reference>
<organism evidence="2 3">
    <name type="scientific">Legionella spiritensis</name>
    <dbReference type="NCBI Taxonomy" id="452"/>
    <lineage>
        <taxon>Bacteria</taxon>
        <taxon>Pseudomonadati</taxon>
        <taxon>Pseudomonadota</taxon>
        <taxon>Gammaproteobacteria</taxon>
        <taxon>Legionellales</taxon>
        <taxon>Legionellaceae</taxon>
        <taxon>Legionella</taxon>
    </lineage>
</organism>
<proteinExistence type="predicted"/>
<feature type="compositionally biased region" description="Polar residues" evidence="1">
    <location>
        <begin position="8"/>
        <end position="22"/>
    </location>
</feature>
<comment type="caution">
    <text evidence="2">The sequence shown here is derived from an EMBL/GenBank/DDBJ whole genome shotgun (WGS) entry which is preliminary data.</text>
</comment>
<evidence type="ECO:0000313" key="2">
    <source>
        <dbReference type="EMBL" id="KTD64047.1"/>
    </source>
</evidence>
<sequence length="329" mass="35895">MRNRNEQPQKMPQSEPTYTPQPGNGWWAANMFVKISMTSASISFLTTPLNVMLTNSQMGGTGTNRFIFGANLLKGLTSNVIAGQKRGAISGAAKTVNTSNEEQVGQRTEHGRGKGQVTSFFARYPYLQPLIFAQGDLAVSQIFANKGKLQAADIIKTGTPFKMNFHNMRQLFAMAYPVKTLAGGVNFYSICYLSNFITGWMANFSQNPAMNNFVGGAATGAIAAAITHVPNSVADAMVLKSRVDSQGKLSRVSTLGFFKEQINHVKTVGIKDSILPFLMRSKVELPLRTANSMVIFGMLQLMFHVMGDEPLARFYKDKVDTPAPSSPSK</sequence>
<dbReference type="STRING" id="452.Lspi_1566"/>
<dbReference type="Pfam" id="PF18405">
    <property type="entry name" value="SLC25_like"/>
    <property type="match status" value="1"/>
</dbReference>
<feature type="region of interest" description="Disordered" evidence="1">
    <location>
        <begin position="1"/>
        <end position="22"/>
    </location>
</feature>
<dbReference type="InterPro" id="IPR041000">
    <property type="entry name" value="Serine_protease"/>
</dbReference>
<dbReference type="AlphaFoldDB" id="A0A0W0Z5C9"/>
<keyword evidence="3" id="KW-1185">Reference proteome</keyword>
<protein>
    <submittedName>
        <fullName evidence="2">Periplasmic ligand-binding sensor domain protein</fullName>
    </submittedName>
</protein>